<evidence type="ECO:0000256" key="4">
    <source>
        <dbReference type="ARBA" id="ARBA00022448"/>
    </source>
</evidence>
<evidence type="ECO:0000256" key="5">
    <source>
        <dbReference type="ARBA" id="ARBA00022475"/>
    </source>
</evidence>
<evidence type="ECO:0000256" key="10">
    <source>
        <dbReference type="SAM" id="Phobius"/>
    </source>
</evidence>
<feature type="transmembrane region" description="Helical" evidence="10">
    <location>
        <begin position="409"/>
        <end position="433"/>
    </location>
</feature>
<feature type="transmembrane region" description="Helical" evidence="10">
    <location>
        <begin position="294"/>
        <end position="312"/>
    </location>
</feature>
<keyword evidence="5" id="KW-1003">Cell membrane</keyword>
<evidence type="ECO:0000313" key="13">
    <source>
        <dbReference type="Proteomes" id="UP000036313"/>
    </source>
</evidence>
<feature type="transmembrane region" description="Helical" evidence="10">
    <location>
        <begin position="64"/>
        <end position="86"/>
    </location>
</feature>
<feature type="domain" description="Citrate transporter-like" evidence="11">
    <location>
        <begin position="21"/>
        <end position="366"/>
    </location>
</feature>
<keyword evidence="9 10" id="KW-0472">Membrane</keyword>
<gene>
    <name evidence="12" type="primary">arsB_2</name>
    <name evidence="12" type="ORF">MOBUDSM44075_01846</name>
</gene>
<evidence type="ECO:0000256" key="3">
    <source>
        <dbReference type="ARBA" id="ARBA00009843"/>
    </source>
</evidence>
<sequence length="436" mass="44164" precursor="true">MISGVGATVLSVALVAAVMVFAVVRPRGLPEIAAALPAAVIAVAAGLVSWPAARSAVADMAPTVGFLAAILVLAHLADAMGVFAWIAHQLRRGSRGSPTRLLSLVFVAASATTAILSLDATVVLLTPVVIATAQALRMDPRPHSYASAHLSNTASTLLPVSNLTNLLAFAATGLTFVEFTTVMALPWIVSIVAEFVVFRIFFARQLRAPADAPGAARAAVADDVTGASEATGVDSAPPMPTAALAVLALTLAGFAVSGFVGVAPGWVAAAGAVVLAGFALRARRTTVRRTLAAADVLFCGFVLALAVVVAAVSDGPIGRALAEHLPREPTLLGLLVVAAVAAVISNLVNNLPATLLLLAAIGTHAPPALILAVLLGVNIGPNLTYVGSLAIMLWRRASAAAGADPQLRVYTVLGLLTVPTALVASVLALWVGIRLI</sequence>
<evidence type="ECO:0000259" key="11">
    <source>
        <dbReference type="Pfam" id="PF03600"/>
    </source>
</evidence>
<comment type="caution">
    <text evidence="12">The sequence shown here is derived from an EMBL/GenBank/DDBJ whole genome shotgun (WGS) entry which is preliminary data.</text>
</comment>
<feature type="transmembrane region" description="Helical" evidence="10">
    <location>
        <begin position="332"/>
        <end position="361"/>
    </location>
</feature>
<feature type="transmembrane region" description="Helical" evidence="10">
    <location>
        <begin position="106"/>
        <end position="136"/>
    </location>
</feature>
<organism evidence="12 13">
    <name type="scientific">Mycolicibacterium obuense</name>
    <dbReference type="NCBI Taxonomy" id="1807"/>
    <lineage>
        <taxon>Bacteria</taxon>
        <taxon>Bacillati</taxon>
        <taxon>Actinomycetota</taxon>
        <taxon>Actinomycetes</taxon>
        <taxon>Mycobacteriales</taxon>
        <taxon>Mycobacteriaceae</taxon>
        <taxon>Mycolicibacterium</taxon>
    </lineage>
</organism>
<feature type="transmembrane region" description="Helical" evidence="10">
    <location>
        <begin position="183"/>
        <end position="202"/>
    </location>
</feature>
<dbReference type="AlphaFoldDB" id="A0A0J6W6L6"/>
<reference evidence="12 13" key="1">
    <citation type="journal article" date="2015" name="Genome Biol. Evol.">
        <title>Characterization of Three Mycobacterium spp. with Potential Use in Bioremediation by Genome Sequencing and Comparative Genomics.</title>
        <authorList>
            <person name="Das S."/>
            <person name="Pettersson B.M."/>
            <person name="Behra P.R."/>
            <person name="Ramesh M."/>
            <person name="Dasgupta S."/>
            <person name="Bhattacharya A."/>
            <person name="Kirsebom L.A."/>
        </authorList>
    </citation>
    <scope>NUCLEOTIDE SEQUENCE [LARGE SCALE GENOMIC DNA]</scope>
    <source>
        <strain evidence="12 13">DSM 44075</strain>
    </source>
</reference>
<evidence type="ECO:0000313" key="12">
    <source>
        <dbReference type="EMBL" id="KMO77277.1"/>
    </source>
</evidence>
<evidence type="ECO:0000256" key="2">
    <source>
        <dbReference type="ARBA" id="ARBA00006433"/>
    </source>
</evidence>
<evidence type="ECO:0000256" key="8">
    <source>
        <dbReference type="ARBA" id="ARBA00022989"/>
    </source>
</evidence>
<dbReference type="PRINTS" id="PR00758">
    <property type="entry name" value="ARSENICPUMP"/>
</dbReference>
<dbReference type="RefSeq" id="WP_048422889.1">
    <property type="nucleotide sequence ID" value="NZ_JYNU01000010.1"/>
</dbReference>
<feature type="transmembrane region" description="Helical" evidence="10">
    <location>
        <begin position="242"/>
        <end position="260"/>
    </location>
</feature>
<name>A0A0J6W6L6_9MYCO</name>
<comment type="similarity">
    <text evidence="3">Belongs to the CitM (TC 2.A.11) transporter family.</text>
</comment>
<proteinExistence type="inferred from homology"/>
<dbReference type="GO" id="GO:0046685">
    <property type="term" value="P:response to arsenic-containing substance"/>
    <property type="evidence" value="ECO:0007669"/>
    <property type="project" value="UniProtKB-KW"/>
</dbReference>
<feature type="transmembrane region" description="Helical" evidence="10">
    <location>
        <begin position="32"/>
        <end position="52"/>
    </location>
</feature>
<comment type="similarity">
    <text evidence="2">Belongs to the ArsB family.</text>
</comment>
<accession>A0A0J6W6L6</accession>
<keyword evidence="8 10" id="KW-1133">Transmembrane helix</keyword>
<dbReference type="PANTHER" id="PTHR43302:SF5">
    <property type="entry name" value="TRANSPORTER ARSB-RELATED"/>
    <property type="match status" value="1"/>
</dbReference>
<comment type="subcellular location">
    <subcellularLocation>
        <location evidence="1">Cell membrane</location>
        <topology evidence="1">Multi-pass membrane protein</topology>
    </subcellularLocation>
</comment>
<keyword evidence="4" id="KW-0813">Transport</keyword>
<dbReference type="GO" id="GO:0005886">
    <property type="term" value="C:plasma membrane"/>
    <property type="evidence" value="ECO:0007669"/>
    <property type="project" value="UniProtKB-SubCell"/>
</dbReference>
<feature type="transmembrane region" description="Helical" evidence="10">
    <location>
        <begin position="157"/>
        <end position="177"/>
    </location>
</feature>
<keyword evidence="7" id="KW-0059">Arsenical resistance</keyword>
<protein>
    <submittedName>
        <fullName evidence="12">Arsenical pump membrane protein</fullName>
    </submittedName>
</protein>
<keyword evidence="6 10" id="KW-0812">Transmembrane</keyword>
<evidence type="ECO:0000256" key="1">
    <source>
        <dbReference type="ARBA" id="ARBA00004651"/>
    </source>
</evidence>
<dbReference type="Pfam" id="PF03600">
    <property type="entry name" value="CitMHS"/>
    <property type="match status" value="1"/>
</dbReference>
<dbReference type="InterPro" id="IPR004680">
    <property type="entry name" value="Cit_transptr-like_dom"/>
</dbReference>
<dbReference type="GO" id="GO:0015105">
    <property type="term" value="F:arsenite transmembrane transporter activity"/>
    <property type="evidence" value="ECO:0007669"/>
    <property type="project" value="InterPro"/>
</dbReference>
<evidence type="ECO:0000256" key="9">
    <source>
        <dbReference type="ARBA" id="ARBA00023136"/>
    </source>
</evidence>
<dbReference type="Proteomes" id="UP000036313">
    <property type="component" value="Unassembled WGS sequence"/>
</dbReference>
<dbReference type="PANTHER" id="PTHR43302">
    <property type="entry name" value="TRANSPORTER ARSB-RELATED"/>
    <property type="match status" value="1"/>
</dbReference>
<evidence type="ECO:0000256" key="6">
    <source>
        <dbReference type="ARBA" id="ARBA00022692"/>
    </source>
</evidence>
<dbReference type="EMBL" id="JYNU01000010">
    <property type="protein sequence ID" value="KMO77277.1"/>
    <property type="molecule type" value="Genomic_DNA"/>
</dbReference>
<evidence type="ECO:0000256" key="7">
    <source>
        <dbReference type="ARBA" id="ARBA00022849"/>
    </source>
</evidence>
<dbReference type="InterPro" id="IPR000802">
    <property type="entry name" value="Arsenical_pump_ArsB"/>
</dbReference>
<dbReference type="PATRIC" id="fig|1807.14.peg.1855"/>